<dbReference type="InterPro" id="IPR027417">
    <property type="entry name" value="P-loop_NTPase"/>
</dbReference>
<dbReference type="Gene3D" id="3.40.50.300">
    <property type="entry name" value="P-loop containing nucleotide triphosphate hydrolases"/>
    <property type="match status" value="1"/>
</dbReference>
<feature type="signal peptide" evidence="12">
    <location>
        <begin position="1"/>
        <end position="20"/>
    </location>
</feature>
<keyword evidence="12" id="KW-0732">Signal</keyword>
<dbReference type="PANTHER" id="PTHR43394:SF1">
    <property type="entry name" value="ATP-BINDING CASSETTE SUB-FAMILY B MEMBER 10, MITOCHONDRIAL"/>
    <property type="match status" value="1"/>
</dbReference>
<dbReference type="GO" id="GO:0015833">
    <property type="term" value="P:peptide transport"/>
    <property type="evidence" value="ECO:0007669"/>
    <property type="project" value="UniProtKB-KW"/>
</dbReference>
<name>A0ABD0JNM8_9CAEN</name>
<evidence type="ECO:0000256" key="10">
    <source>
        <dbReference type="ARBA" id="ARBA00023136"/>
    </source>
</evidence>
<reference evidence="15 16" key="1">
    <citation type="journal article" date="2023" name="Sci. Data">
        <title>Genome assembly of the Korean intertidal mud-creeper Batillaria attramentaria.</title>
        <authorList>
            <person name="Patra A.K."/>
            <person name="Ho P.T."/>
            <person name="Jun S."/>
            <person name="Lee S.J."/>
            <person name="Kim Y."/>
            <person name="Won Y.J."/>
        </authorList>
    </citation>
    <scope>NUCLEOTIDE SEQUENCE [LARGE SCALE GENOMIC DNA]</scope>
    <source>
        <strain evidence="15">Wonlab-2016</strain>
    </source>
</reference>
<keyword evidence="6" id="KW-0067">ATP-binding</keyword>
<feature type="domain" description="ABC transporter" evidence="13">
    <location>
        <begin position="253"/>
        <end position="489"/>
    </location>
</feature>
<organism evidence="15 16">
    <name type="scientific">Batillaria attramentaria</name>
    <dbReference type="NCBI Taxonomy" id="370345"/>
    <lineage>
        <taxon>Eukaryota</taxon>
        <taxon>Metazoa</taxon>
        <taxon>Spiralia</taxon>
        <taxon>Lophotrochozoa</taxon>
        <taxon>Mollusca</taxon>
        <taxon>Gastropoda</taxon>
        <taxon>Caenogastropoda</taxon>
        <taxon>Sorbeoconcha</taxon>
        <taxon>Cerithioidea</taxon>
        <taxon>Batillariidae</taxon>
        <taxon>Batillaria</taxon>
    </lineage>
</organism>
<evidence type="ECO:0000256" key="4">
    <source>
        <dbReference type="ARBA" id="ARBA00022692"/>
    </source>
</evidence>
<evidence type="ECO:0000313" key="16">
    <source>
        <dbReference type="Proteomes" id="UP001519460"/>
    </source>
</evidence>
<feature type="transmembrane region" description="Helical" evidence="11">
    <location>
        <begin position="91"/>
        <end position="110"/>
    </location>
</feature>
<feature type="transmembrane region" description="Helical" evidence="11">
    <location>
        <begin position="208"/>
        <end position="228"/>
    </location>
</feature>
<dbReference type="SUPFAM" id="SSF90123">
    <property type="entry name" value="ABC transporter transmembrane region"/>
    <property type="match status" value="1"/>
</dbReference>
<evidence type="ECO:0000256" key="9">
    <source>
        <dbReference type="ARBA" id="ARBA00022989"/>
    </source>
</evidence>
<dbReference type="InterPro" id="IPR017871">
    <property type="entry name" value="ABC_transporter-like_CS"/>
</dbReference>
<dbReference type="Pfam" id="PF00005">
    <property type="entry name" value="ABC_tran"/>
    <property type="match status" value="1"/>
</dbReference>
<evidence type="ECO:0000256" key="5">
    <source>
        <dbReference type="ARBA" id="ARBA00022741"/>
    </source>
</evidence>
<dbReference type="Proteomes" id="UP001519460">
    <property type="component" value="Unassembled WGS sequence"/>
</dbReference>
<keyword evidence="4 11" id="KW-0812">Transmembrane</keyword>
<proteinExistence type="inferred from homology"/>
<dbReference type="InterPro" id="IPR011527">
    <property type="entry name" value="ABC1_TM_dom"/>
</dbReference>
<evidence type="ECO:0000256" key="1">
    <source>
        <dbReference type="ARBA" id="ARBA00004127"/>
    </source>
</evidence>
<evidence type="ECO:0000256" key="7">
    <source>
        <dbReference type="ARBA" id="ARBA00022856"/>
    </source>
</evidence>
<keyword evidence="10 11" id="KW-0472">Membrane</keyword>
<dbReference type="SUPFAM" id="SSF52540">
    <property type="entry name" value="P-loop containing nucleoside triphosphate hydrolases"/>
    <property type="match status" value="1"/>
</dbReference>
<dbReference type="GO" id="GO:0005524">
    <property type="term" value="F:ATP binding"/>
    <property type="evidence" value="ECO:0007669"/>
    <property type="project" value="UniProtKB-KW"/>
</dbReference>
<keyword evidence="16" id="KW-1185">Reference proteome</keyword>
<dbReference type="Pfam" id="PF00664">
    <property type="entry name" value="ABC_membrane"/>
    <property type="match status" value="1"/>
</dbReference>
<keyword evidence="7" id="KW-0653">Protein transport</keyword>
<evidence type="ECO:0000256" key="8">
    <source>
        <dbReference type="ARBA" id="ARBA00022967"/>
    </source>
</evidence>
<gene>
    <name evidence="15" type="ORF">BaRGS_00032147</name>
</gene>
<accession>A0ABD0JNM8</accession>
<dbReference type="InterPro" id="IPR003439">
    <property type="entry name" value="ABC_transporter-like_ATP-bd"/>
</dbReference>
<keyword evidence="7" id="KW-0571">Peptide transport</keyword>
<feature type="domain" description="ABC transmembrane type-1" evidence="14">
    <location>
        <begin position="1"/>
        <end position="218"/>
    </location>
</feature>
<dbReference type="GO" id="GO:0012505">
    <property type="term" value="C:endomembrane system"/>
    <property type="evidence" value="ECO:0007669"/>
    <property type="project" value="UniProtKB-SubCell"/>
</dbReference>
<feature type="chain" id="PRO_5044843689" evidence="12">
    <location>
        <begin position="21"/>
        <end position="576"/>
    </location>
</feature>
<dbReference type="FunFam" id="3.40.50.300:FF:000140">
    <property type="entry name" value="Lipid A export ATP-binding/permease protein MsbA"/>
    <property type="match status" value="1"/>
</dbReference>
<dbReference type="Gene3D" id="1.20.1560.10">
    <property type="entry name" value="ABC transporter type 1, transmembrane domain"/>
    <property type="match status" value="1"/>
</dbReference>
<evidence type="ECO:0000256" key="3">
    <source>
        <dbReference type="ARBA" id="ARBA00022448"/>
    </source>
</evidence>
<evidence type="ECO:0000256" key="6">
    <source>
        <dbReference type="ARBA" id="ARBA00022840"/>
    </source>
</evidence>
<dbReference type="EMBL" id="JACVVK020000371">
    <property type="protein sequence ID" value="KAK7476601.1"/>
    <property type="molecule type" value="Genomic_DNA"/>
</dbReference>
<dbReference type="InterPro" id="IPR039421">
    <property type="entry name" value="Type_1_exporter"/>
</dbReference>
<evidence type="ECO:0000256" key="11">
    <source>
        <dbReference type="SAM" id="Phobius"/>
    </source>
</evidence>
<feature type="transmembrane region" description="Helical" evidence="11">
    <location>
        <begin position="175"/>
        <end position="196"/>
    </location>
</feature>
<dbReference type="InterPro" id="IPR003593">
    <property type="entry name" value="AAA+_ATPase"/>
</dbReference>
<keyword evidence="5" id="KW-0547">Nucleotide-binding</keyword>
<evidence type="ECO:0000256" key="2">
    <source>
        <dbReference type="ARBA" id="ARBA00006493"/>
    </source>
</evidence>
<dbReference type="SMART" id="SM00382">
    <property type="entry name" value="AAA"/>
    <property type="match status" value="1"/>
</dbReference>
<keyword evidence="8" id="KW-1278">Translocase</keyword>
<protein>
    <submittedName>
        <fullName evidence="15">Uncharacterized protein</fullName>
    </submittedName>
</protein>
<dbReference type="InterPro" id="IPR036640">
    <property type="entry name" value="ABC1_TM_sf"/>
</dbReference>
<comment type="similarity">
    <text evidence="2">Belongs to the ABC transporter superfamily. ABCB family. MHC peptide exporter (TC 3.A.1.209) subfamily.</text>
</comment>
<evidence type="ECO:0000256" key="12">
    <source>
        <dbReference type="SAM" id="SignalP"/>
    </source>
</evidence>
<evidence type="ECO:0000259" key="14">
    <source>
        <dbReference type="PROSITE" id="PS50929"/>
    </source>
</evidence>
<evidence type="ECO:0000259" key="13">
    <source>
        <dbReference type="PROSITE" id="PS50893"/>
    </source>
</evidence>
<keyword evidence="3" id="KW-0813">Transport</keyword>
<keyword evidence="9 11" id="KW-1133">Transmembrane helix</keyword>
<evidence type="ECO:0000313" key="15">
    <source>
        <dbReference type="EMBL" id="KAK7476601.1"/>
    </source>
</evidence>
<dbReference type="AlphaFoldDB" id="A0ABD0JNM8"/>
<comment type="caution">
    <text evidence="15">The sequence shown here is derived from an EMBL/GenBank/DDBJ whole genome shotgun (WGS) entry which is preliminary data.</text>
</comment>
<dbReference type="PROSITE" id="PS50893">
    <property type="entry name" value="ABC_TRANSPORTER_2"/>
    <property type="match status" value="1"/>
</dbReference>
<dbReference type="PROSITE" id="PS50929">
    <property type="entry name" value="ABC_TM1F"/>
    <property type="match status" value="1"/>
</dbReference>
<dbReference type="PANTHER" id="PTHR43394">
    <property type="entry name" value="ATP-DEPENDENT PERMEASE MDL1, MITOCHONDRIAL"/>
    <property type="match status" value="1"/>
</dbReference>
<feature type="non-terminal residue" evidence="15">
    <location>
        <position position="1"/>
    </location>
</feature>
<dbReference type="PROSITE" id="PS00211">
    <property type="entry name" value="ABC_TRANSPORTER_1"/>
    <property type="match status" value="1"/>
</dbReference>
<comment type="subcellular location">
    <subcellularLocation>
        <location evidence="1">Endomembrane system</location>
        <topology evidence="1">Multi-pass membrane protein</topology>
    </subcellularLocation>
</comment>
<sequence>VVCTWVRLWMFCMYTARLTARIRSTFFAVVMKQDMEFFTEYQTGDLVSRLMTATAQVGIGLSPNLDQFLRGLFATIGVMLMMIQTSWRMCMLPVILLPALVGVSRAYGVMTRSIGASSQQQMGDMSDLAEEKFSSMVTVRSFAMENHEIKRFDRLVDHLFLNGKKEAYVHGTFQALALFVQATLLVCTIVYGGHLIEGGLLTGGDLVTIMNAVYSGIMYGVGCSQLVFEPMCRLKQQRPSPGSALVQNIRGEIEFRDVTFWFSNRPHVKVLHEVSFSVAPGEMVALVGPSGGGKSTCMALLQNFYQPRAGHVTLDGVPVQNLTHDCLHANVALVDQEPALFACSVRDNIRYGFSGGSDDDVISAAVQAHAHDFVCAFPDGYDTSCGERGLQMSGGQKQRLAIARALIRRPKVLILDETTSALDYQTEAQVQATVNSLRGKVTILWIAHHLNTVHIADRILVLDKGRVVEQGTPSDLLTHGGLFASLVQQQQLGNVPGTGTCAMTSLPSPSISSRGDVQDKDSNYKMQVCGMEEDESRVFDGSSGYGGFYDAGGVPLNKRTVLSYRDTAMLVADSML</sequence>